<dbReference type="Proteomes" id="UP001209755">
    <property type="component" value="Unassembled WGS sequence"/>
</dbReference>
<accession>A0ABT3HEK2</accession>
<evidence type="ECO:0000256" key="1">
    <source>
        <dbReference type="SAM" id="MobiDB-lite"/>
    </source>
</evidence>
<keyword evidence="3" id="KW-1185">Reference proteome</keyword>
<gene>
    <name evidence="2" type="ORF">M2319_003179</name>
</gene>
<feature type="region of interest" description="Disordered" evidence="1">
    <location>
        <begin position="180"/>
        <end position="229"/>
    </location>
</feature>
<name>A0ABT3HEK2_9HYPH</name>
<feature type="compositionally biased region" description="Basic residues" evidence="1">
    <location>
        <begin position="220"/>
        <end position="229"/>
    </location>
</feature>
<feature type="compositionally biased region" description="Basic and acidic residues" evidence="1">
    <location>
        <begin position="180"/>
        <end position="208"/>
    </location>
</feature>
<organism evidence="2 3">
    <name type="scientific">Rhodobium gokarnense</name>
    <dbReference type="NCBI Taxonomy" id="364296"/>
    <lineage>
        <taxon>Bacteria</taxon>
        <taxon>Pseudomonadati</taxon>
        <taxon>Pseudomonadota</taxon>
        <taxon>Alphaproteobacteria</taxon>
        <taxon>Hyphomicrobiales</taxon>
        <taxon>Rhodobiaceae</taxon>
        <taxon>Rhodobium</taxon>
    </lineage>
</organism>
<comment type="caution">
    <text evidence="2">The sequence shown here is derived from an EMBL/GenBank/DDBJ whole genome shotgun (WGS) entry which is preliminary data.</text>
</comment>
<protein>
    <submittedName>
        <fullName evidence="2">Uncharacterized protein</fullName>
    </submittedName>
</protein>
<evidence type="ECO:0000313" key="3">
    <source>
        <dbReference type="Proteomes" id="UP001209755"/>
    </source>
</evidence>
<dbReference type="EMBL" id="JAOQNS010000009">
    <property type="protein sequence ID" value="MCW2308830.1"/>
    <property type="molecule type" value="Genomic_DNA"/>
</dbReference>
<proteinExistence type="predicted"/>
<evidence type="ECO:0000313" key="2">
    <source>
        <dbReference type="EMBL" id="MCW2308830.1"/>
    </source>
</evidence>
<reference evidence="3" key="1">
    <citation type="submission" date="2023-07" db="EMBL/GenBank/DDBJ databases">
        <title>Genome sequencing of Purple Non-Sulfur Bacteria from various extreme environments.</title>
        <authorList>
            <person name="Mayer M."/>
        </authorList>
    </citation>
    <scope>NUCLEOTIDE SEQUENCE [LARGE SCALE GENOMIC DNA]</scope>
    <source>
        <strain evidence="3">DSM 17935</strain>
    </source>
</reference>
<sequence length="229" mass="26366">MNYFYDPKENERVATARESFPGRLLSDRQFDEAMAITGIIEREIVKSGAFKDKLGDYSYAFARSERFDTTKAETVLRDLFKERTGQSMNDLRKEFAERAEKLTDEQRQGAYQYAVDIGVTVENGDKLSFNRAFAHQAQTLGQEFGITDAYAKSLMIEEFRAVETAELFDWGKDLDERFYRPQIDAEKAEREAQRSQEKSRSRPSDRGGTETQRTRSTPRGGHRSRPGPQ</sequence>
<dbReference type="RefSeq" id="WP_264602429.1">
    <property type="nucleotide sequence ID" value="NZ_JAOQNS010000009.1"/>
</dbReference>